<dbReference type="Pfam" id="PF00648">
    <property type="entry name" value="Peptidase_C2"/>
    <property type="match status" value="1"/>
</dbReference>
<dbReference type="AlphaFoldDB" id="A0A812TBI8"/>
<evidence type="ECO:0000256" key="8">
    <source>
        <dbReference type="SAM" id="MobiDB-lite"/>
    </source>
</evidence>
<keyword evidence="4 7" id="KW-0788">Thiol protease</keyword>
<name>A0A812TBI8_9DINO</name>
<feature type="region of interest" description="Disordered" evidence="8">
    <location>
        <begin position="498"/>
        <end position="526"/>
    </location>
</feature>
<evidence type="ECO:0000256" key="3">
    <source>
        <dbReference type="ARBA" id="ARBA00022801"/>
    </source>
</evidence>
<feature type="active site" evidence="6 7">
    <location>
        <position position="440"/>
    </location>
</feature>
<keyword evidence="2 7" id="KW-0645">Protease</keyword>
<dbReference type="OrthoDB" id="424753at2759"/>
<reference evidence="11" key="1">
    <citation type="submission" date="2021-02" db="EMBL/GenBank/DDBJ databases">
        <authorList>
            <person name="Dougan E. K."/>
            <person name="Rhodes N."/>
            <person name="Thang M."/>
            <person name="Chan C."/>
        </authorList>
    </citation>
    <scope>NUCLEOTIDE SEQUENCE</scope>
</reference>
<dbReference type="InterPro" id="IPR011992">
    <property type="entry name" value="EF-hand-dom_pair"/>
</dbReference>
<comment type="caution">
    <text evidence="11">The sequence shown here is derived from an EMBL/GenBank/DDBJ whole genome shotgun (WGS) entry which is preliminary data.</text>
</comment>
<evidence type="ECO:0000256" key="7">
    <source>
        <dbReference type="PROSITE-ProRule" id="PRU00239"/>
    </source>
</evidence>
<keyword evidence="3 7" id="KW-0378">Hydrolase</keyword>
<gene>
    <name evidence="11" type="primary">Capn8</name>
    <name evidence="11" type="ORF">SNAT2548_LOCUS28730</name>
</gene>
<comment type="similarity">
    <text evidence="1">Belongs to the peptidase C2 family.</text>
</comment>
<dbReference type="GO" id="GO:0005509">
    <property type="term" value="F:calcium ion binding"/>
    <property type="evidence" value="ECO:0007669"/>
    <property type="project" value="InterPro"/>
</dbReference>
<proteinExistence type="inferred from homology"/>
<dbReference type="SMART" id="SM00054">
    <property type="entry name" value="EFh"/>
    <property type="match status" value="2"/>
</dbReference>
<accession>A0A812TBI8</accession>
<dbReference type="PROSITE" id="PS00018">
    <property type="entry name" value="EF_HAND_1"/>
    <property type="match status" value="1"/>
</dbReference>
<feature type="active site" evidence="6 7">
    <location>
        <position position="415"/>
    </location>
</feature>
<dbReference type="InterPro" id="IPR018247">
    <property type="entry name" value="EF_Hand_1_Ca_BS"/>
</dbReference>
<dbReference type="PANTHER" id="PTHR10183:SF379">
    <property type="entry name" value="CALPAIN-5"/>
    <property type="match status" value="1"/>
</dbReference>
<dbReference type="PANTHER" id="PTHR10183">
    <property type="entry name" value="CALPAIN"/>
    <property type="match status" value="1"/>
</dbReference>
<organism evidence="11 12">
    <name type="scientific">Symbiodinium natans</name>
    <dbReference type="NCBI Taxonomy" id="878477"/>
    <lineage>
        <taxon>Eukaryota</taxon>
        <taxon>Sar</taxon>
        <taxon>Alveolata</taxon>
        <taxon>Dinophyceae</taxon>
        <taxon>Suessiales</taxon>
        <taxon>Symbiodiniaceae</taxon>
        <taxon>Symbiodinium</taxon>
    </lineage>
</organism>
<dbReference type="CDD" id="cd00051">
    <property type="entry name" value="EFh"/>
    <property type="match status" value="1"/>
</dbReference>
<dbReference type="Pfam" id="PF13499">
    <property type="entry name" value="EF-hand_7"/>
    <property type="match status" value="1"/>
</dbReference>
<dbReference type="InterPro" id="IPR038765">
    <property type="entry name" value="Papain-like_cys_pep_sf"/>
</dbReference>
<dbReference type="PRINTS" id="PR00704">
    <property type="entry name" value="CALPAIN"/>
</dbReference>
<feature type="domain" description="Calpain catalytic" evidence="9">
    <location>
        <begin position="160"/>
        <end position="498"/>
    </location>
</feature>
<dbReference type="PROSITE" id="PS50222">
    <property type="entry name" value="EF_HAND_2"/>
    <property type="match status" value="1"/>
</dbReference>
<evidence type="ECO:0000256" key="6">
    <source>
        <dbReference type="PIRSR" id="PIRSR622684-1"/>
    </source>
</evidence>
<dbReference type="InterPro" id="IPR001300">
    <property type="entry name" value="Peptidase_C2_calpain_cat"/>
</dbReference>
<dbReference type="GO" id="GO:0004198">
    <property type="term" value="F:calcium-dependent cysteine-type endopeptidase activity"/>
    <property type="evidence" value="ECO:0007669"/>
    <property type="project" value="InterPro"/>
</dbReference>
<dbReference type="PROSITE" id="PS50203">
    <property type="entry name" value="CALPAIN_CAT"/>
    <property type="match status" value="1"/>
</dbReference>
<evidence type="ECO:0000259" key="9">
    <source>
        <dbReference type="PROSITE" id="PS50203"/>
    </source>
</evidence>
<evidence type="ECO:0000259" key="10">
    <source>
        <dbReference type="PROSITE" id="PS50222"/>
    </source>
</evidence>
<feature type="domain" description="EF-hand" evidence="10">
    <location>
        <begin position="36"/>
        <end position="71"/>
    </location>
</feature>
<dbReference type="GO" id="GO:0006508">
    <property type="term" value="P:proteolysis"/>
    <property type="evidence" value="ECO:0007669"/>
    <property type="project" value="UniProtKB-KW"/>
</dbReference>
<dbReference type="Proteomes" id="UP000604046">
    <property type="component" value="Unassembled WGS sequence"/>
</dbReference>
<evidence type="ECO:0000313" key="12">
    <source>
        <dbReference type="Proteomes" id="UP000604046"/>
    </source>
</evidence>
<dbReference type="InterPro" id="IPR000169">
    <property type="entry name" value="Pept_cys_AS"/>
</dbReference>
<dbReference type="EMBL" id="CAJNDS010002528">
    <property type="protein sequence ID" value="CAE7513237.1"/>
    <property type="molecule type" value="Genomic_DNA"/>
</dbReference>
<evidence type="ECO:0000313" key="11">
    <source>
        <dbReference type="EMBL" id="CAE7513237.1"/>
    </source>
</evidence>
<sequence>MAGKRRLQELFAKYDLSGDGVLSESEMKNVFSKVGISEKDAERIFKAADSNKDGVIQVHEFISWLTAQKAAVKAAQDKTGTVTVNMINTSDRASKRFTITFNSCSNMAFPEGNPVTFLLRPGEEVAKTLCAVEEKGKAWKWRYRWTARAEYAGTEDDPNAFKDGEFPCDSSSIGESSSQFSVGTPEVWVRARLLGDPAEAVLFDQIRPQDVIQGSLGDCWLLSSLSCLADHPGRIKALFPNTRQLNEEGKYHLRLFDIEAEAWTEVSIDEFIPCNIKNGIPAPTFARPLGEEIWVQLLEKAVAKFCGSYGALSGGGVGWAFQVLTGEIHVLSFEKLSDDLWRRRFMHQQKQLERGPRNPRNSWWRWTNKDTHSPNQLFQMLQGHLRADHILSCMIGVAEGDAAEQAKTNGLYVKHYYAILNIVSETQDDGTDVQLVLLRNPWGRKEWTGDWSDSSERWEQNPLLMDKLDARVRNDGSFWMSFDDWALMYTLVVVCPSSGGPPENPDSETFEEAAESDDAISSFLDD</sequence>
<protein>
    <submittedName>
        <fullName evidence="11">Capn8 protein</fullName>
    </submittedName>
</protein>
<dbReference type="GO" id="GO:0005737">
    <property type="term" value="C:cytoplasm"/>
    <property type="evidence" value="ECO:0007669"/>
    <property type="project" value="TreeGrafter"/>
</dbReference>
<dbReference type="Gene3D" id="3.90.70.10">
    <property type="entry name" value="Cysteine proteinases"/>
    <property type="match status" value="1"/>
</dbReference>
<keyword evidence="5" id="KW-0106">Calcium</keyword>
<dbReference type="PROSITE" id="PS00139">
    <property type="entry name" value="THIOL_PROTEASE_CYS"/>
    <property type="match status" value="1"/>
</dbReference>
<feature type="active site" evidence="6 7">
    <location>
        <position position="219"/>
    </location>
</feature>
<dbReference type="SMART" id="SM00230">
    <property type="entry name" value="CysPc"/>
    <property type="match status" value="1"/>
</dbReference>
<dbReference type="Gene3D" id="1.10.238.10">
    <property type="entry name" value="EF-hand"/>
    <property type="match status" value="1"/>
</dbReference>
<dbReference type="SUPFAM" id="SSF47473">
    <property type="entry name" value="EF-hand"/>
    <property type="match status" value="1"/>
</dbReference>
<keyword evidence="12" id="KW-1185">Reference proteome</keyword>
<evidence type="ECO:0000256" key="2">
    <source>
        <dbReference type="ARBA" id="ARBA00022670"/>
    </source>
</evidence>
<dbReference type="InterPro" id="IPR002048">
    <property type="entry name" value="EF_hand_dom"/>
</dbReference>
<evidence type="ECO:0000256" key="5">
    <source>
        <dbReference type="ARBA" id="ARBA00022837"/>
    </source>
</evidence>
<dbReference type="InterPro" id="IPR022684">
    <property type="entry name" value="Calpain_cysteine_protease"/>
</dbReference>
<evidence type="ECO:0000256" key="1">
    <source>
        <dbReference type="ARBA" id="ARBA00007623"/>
    </source>
</evidence>
<evidence type="ECO:0000256" key="4">
    <source>
        <dbReference type="ARBA" id="ARBA00022807"/>
    </source>
</evidence>
<dbReference type="SUPFAM" id="SSF54001">
    <property type="entry name" value="Cysteine proteinases"/>
    <property type="match status" value="1"/>
</dbReference>
<feature type="compositionally biased region" description="Acidic residues" evidence="8">
    <location>
        <begin position="505"/>
        <end position="526"/>
    </location>
</feature>